<name>A0ABX0W853_9RHOB</name>
<evidence type="ECO:0000313" key="11">
    <source>
        <dbReference type="EMBL" id="NIZ61727.1"/>
    </source>
</evidence>
<dbReference type="Gene3D" id="3.30.450.20">
    <property type="entry name" value="PAS domain"/>
    <property type="match status" value="2"/>
</dbReference>
<dbReference type="SUPFAM" id="SSF55874">
    <property type="entry name" value="ATPase domain of HSP90 chaperone/DNA topoisomerase II/histidine kinase"/>
    <property type="match status" value="1"/>
</dbReference>
<comment type="caution">
    <text evidence="11">The sequence shown here is derived from an EMBL/GenBank/DDBJ whole genome shotgun (WGS) entry which is preliminary data.</text>
</comment>
<keyword evidence="6" id="KW-0418">Kinase</keyword>
<evidence type="ECO:0000256" key="4">
    <source>
        <dbReference type="ARBA" id="ARBA00022679"/>
    </source>
</evidence>
<dbReference type="InterPro" id="IPR003594">
    <property type="entry name" value="HATPase_dom"/>
</dbReference>
<keyword evidence="8" id="KW-0902">Two-component regulatory system</keyword>
<dbReference type="Pfam" id="PF08447">
    <property type="entry name" value="PAS_3"/>
    <property type="match status" value="2"/>
</dbReference>
<dbReference type="PROSITE" id="PS50112">
    <property type="entry name" value="PAS"/>
    <property type="match status" value="1"/>
</dbReference>
<dbReference type="CDD" id="cd00130">
    <property type="entry name" value="PAS"/>
    <property type="match status" value="1"/>
</dbReference>
<dbReference type="Gene3D" id="2.10.70.100">
    <property type="match status" value="1"/>
</dbReference>
<dbReference type="NCBIfam" id="TIGR00229">
    <property type="entry name" value="sensory_box"/>
    <property type="match status" value="2"/>
</dbReference>
<dbReference type="PROSITE" id="PS50109">
    <property type="entry name" value="HIS_KIN"/>
    <property type="match status" value="1"/>
</dbReference>
<gene>
    <name evidence="11" type="ORF">DL239_12175</name>
</gene>
<dbReference type="InterPro" id="IPR013655">
    <property type="entry name" value="PAS_fold_3"/>
</dbReference>
<dbReference type="CDD" id="cd00082">
    <property type="entry name" value="HisKA"/>
    <property type="match status" value="1"/>
</dbReference>
<dbReference type="EMBL" id="QHLQ01000011">
    <property type="protein sequence ID" value="NIZ61727.1"/>
    <property type="molecule type" value="Genomic_DNA"/>
</dbReference>
<evidence type="ECO:0000256" key="8">
    <source>
        <dbReference type="ARBA" id="ARBA00023012"/>
    </source>
</evidence>
<dbReference type="InterPro" id="IPR004358">
    <property type="entry name" value="Sig_transdc_His_kin-like_C"/>
</dbReference>
<dbReference type="PANTHER" id="PTHR43065">
    <property type="entry name" value="SENSOR HISTIDINE KINASE"/>
    <property type="match status" value="1"/>
</dbReference>
<evidence type="ECO:0000256" key="6">
    <source>
        <dbReference type="ARBA" id="ARBA00022777"/>
    </source>
</evidence>
<dbReference type="Pfam" id="PF02518">
    <property type="entry name" value="HATPase_c"/>
    <property type="match status" value="1"/>
</dbReference>
<keyword evidence="3" id="KW-0597">Phosphoprotein</keyword>
<dbReference type="SMART" id="SM00086">
    <property type="entry name" value="PAC"/>
    <property type="match status" value="2"/>
</dbReference>
<comment type="catalytic activity">
    <reaction evidence="1">
        <text>ATP + protein L-histidine = ADP + protein N-phospho-L-histidine.</text>
        <dbReference type="EC" id="2.7.13.3"/>
    </reaction>
</comment>
<evidence type="ECO:0000259" key="9">
    <source>
        <dbReference type="PROSITE" id="PS50109"/>
    </source>
</evidence>
<evidence type="ECO:0000259" key="10">
    <source>
        <dbReference type="PROSITE" id="PS50112"/>
    </source>
</evidence>
<dbReference type="InterPro" id="IPR036097">
    <property type="entry name" value="HisK_dim/P_sf"/>
</dbReference>
<reference evidence="11 12" key="1">
    <citation type="submission" date="2018-05" db="EMBL/GenBank/DDBJ databases">
        <authorList>
            <person name="Zhang Y.-J."/>
        </authorList>
    </citation>
    <scope>NUCLEOTIDE SEQUENCE [LARGE SCALE GENOMIC DNA]</scope>
    <source>
        <strain evidence="11 12">CY04</strain>
    </source>
</reference>
<keyword evidence="5" id="KW-0547">Nucleotide-binding</keyword>
<evidence type="ECO:0000313" key="12">
    <source>
        <dbReference type="Proteomes" id="UP001429564"/>
    </source>
</evidence>
<feature type="domain" description="PAS" evidence="10">
    <location>
        <begin position="17"/>
        <end position="89"/>
    </location>
</feature>
<evidence type="ECO:0000256" key="7">
    <source>
        <dbReference type="ARBA" id="ARBA00022840"/>
    </source>
</evidence>
<keyword evidence="12" id="KW-1185">Reference proteome</keyword>
<evidence type="ECO:0000256" key="3">
    <source>
        <dbReference type="ARBA" id="ARBA00022553"/>
    </source>
</evidence>
<dbReference type="InterPro" id="IPR035965">
    <property type="entry name" value="PAS-like_dom_sf"/>
</dbReference>
<dbReference type="Gene3D" id="1.10.287.130">
    <property type="match status" value="1"/>
</dbReference>
<protein>
    <recommendedName>
        <fullName evidence="2">histidine kinase</fullName>
        <ecNumber evidence="2">2.7.13.3</ecNumber>
    </recommendedName>
</protein>
<dbReference type="PANTHER" id="PTHR43065:SF46">
    <property type="entry name" value="C4-DICARBOXYLATE TRANSPORT SENSOR PROTEIN DCTB"/>
    <property type="match status" value="1"/>
</dbReference>
<dbReference type="Gene3D" id="3.30.565.10">
    <property type="entry name" value="Histidine kinase-like ATPase, C-terminal domain"/>
    <property type="match status" value="1"/>
</dbReference>
<keyword evidence="7" id="KW-0067">ATP-binding</keyword>
<dbReference type="InterPro" id="IPR003661">
    <property type="entry name" value="HisK_dim/P_dom"/>
</dbReference>
<accession>A0ABX0W853</accession>
<dbReference type="Proteomes" id="UP001429564">
    <property type="component" value="Unassembled WGS sequence"/>
</dbReference>
<dbReference type="SUPFAM" id="SSF55785">
    <property type="entry name" value="PYP-like sensor domain (PAS domain)"/>
    <property type="match status" value="2"/>
</dbReference>
<dbReference type="InterPro" id="IPR001610">
    <property type="entry name" value="PAC"/>
</dbReference>
<dbReference type="InterPro" id="IPR000014">
    <property type="entry name" value="PAS"/>
</dbReference>
<dbReference type="Pfam" id="PF00512">
    <property type="entry name" value="HisKA"/>
    <property type="match status" value="1"/>
</dbReference>
<dbReference type="SUPFAM" id="SSF47384">
    <property type="entry name" value="Homodimeric domain of signal transducing histidine kinase"/>
    <property type="match status" value="1"/>
</dbReference>
<evidence type="ECO:0000256" key="5">
    <source>
        <dbReference type="ARBA" id="ARBA00022741"/>
    </source>
</evidence>
<evidence type="ECO:0000256" key="1">
    <source>
        <dbReference type="ARBA" id="ARBA00000085"/>
    </source>
</evidence>
<sequence>MKHPHEDPVFRKITDLVPQEFTKALAEAGTGLWLWDIKADQLDLSQGMIHLTGMKELRSGHRMDVLHGLMHPEDIETIQATTRRLFEGGKRYETLCRMRHHSGHYAWANTYGSLVTDDNGEPQYMIGIVRVRDELTRAKRDLRHAEDMAKLGTWSVDIATDELVWSQGVYKILGFEPLSFQPALDYAQKLRAKEDRAAIEGLINEAVKEKYPFEYRTRVPHTSGEEVHIKVNGDVEIGVNGEPVSYFGTVQDITSDVRRDEQIRHSQKLETIGKLTGGIAHDFNNLLAVILASLELVKDDVEDSEVTELIETAIQATQRGVELTASMLSFARRANLAPQSLDLNSVVQKIRNWIVRTLPQNISIETSLQDGLWTISADPGSTENALLNLIVNARDSMPEGGQLTIATFNINIDDDFVSQRNEKVTPGRYVVLTIRDTGEGMPADVLKEIYEPFFTTKAPGEGSGLGLSMVQGFMLQSDGTVQVFSEPGIGTTFELYFKALSTGNDK</sequence>
<dbReference type="EC" id="2.7.13.3" evidence="2"/>
<dbReference type="SMART" id="SM00387">
    <property type="entry name" value="HATPase_c"/>
    <property type="match status" value="1"/>
</dbReference>
<feature type="domain" description="Histidine kinase" evidence="9">
    <location>
        <begin position="278"/>
        <end position="501"/>
    </location>
</feature>
<proteinExistence type="predicted"/>
<organism evidence="11 12">
    <name type="scientific">Parasedimentitalea denitrificans</name>
    <dbReference type="NCBI Taxonomy" id="2211118"/>
    <lineage>
        <taxon>Bacteria</taxon>
        <taxon>Pseudomonadati</taxon>
        <taxon>Pseudomonadota</taxon>
        <taxon>Alphaproteobacteria</taxon>
        <taxon>Rhodobacterales</taxon>
        <taxon>Paracoccaceae</taxon>
        <taxon>Parasedimentitalea</taxon>
    </lineage>
</organism>
<keyword evidence="4" id="KW-0808">Transferase</keyword>
<dbReference type="SMART" id="SM00388">
    <property type="entry name" value="HisKA"/>
    <property type="match status" value="1"/>
</dbReference>
<evidence type="ECO:0000256" key="2">
    <source>
        <dbReference type="ARBA" id="ARBA00012438"/>
    </source>
</evidence>
<dbReference type="InterPro" id="IPR005467">
    <property type="entry name" value="His_kinase_dom"/>
</dbReference>
<dbReference type="RefSeq" id="WP_167684363.1">
    <property type="nucleotide sequence ID" value="NZ_QHLQ01000011.1"/>
</dbReference>
<dbReference type="PRINTS" id="PR00344">
    <property type="entry name" value="BCTRLSENSOR"/>
</dbReference>
<dbReference type="InterPro" id="IPR036890">
    <property type="entry name" value="HATPase_C_sf"/>
</dbReference>